<accession>A0A3N0CLL1</accession>
<keyword evidence="1" id="KW-1133">Transmembrane helix</keyword>
<feature type="transmembrane region" description="Helical" evidence="1">
    <location>
        <begin position="25"/>
        <end position="46"/>
    </location>
</feature>
<evidence type="ECO:0000256" key="1">
    <source>
        <dbReference type="SAM" id="Phobius"/>
    </source>
</evidence>
<protein>
    <submittedName>
        <fullName evidence="2">Uncharacterized protein</fullName>
    </submittedName>
</protein>
<reference evidence="2 3" key="1">
    <citation type="submission" date="2018-11" db="EMBL/GenBank/DDBJ databases">
        <authorList>
            <person name="Li F."/>
        </authorList>
    </citation>
    <scope>NUCLEOTIDE SEQUENCE [LARGE SCALE GENOMIC DNA]</scope>
    <source>
        <strain evidence="2 3">Gsoil 097</strain>
    </source>
</reference>
<keyword evidence="1" id="KW-0812">Transmembrane</keyword>
<keyword evidence="3" id="KW-1185">Reference proteome</keyword>
<feature type="transmembrane region" description="Helical" evidence="1">
    <location>
        <begin position="146"/>
        <end position="167"/>
    </location>
</feature>
<organism evidence="2 3">
    <name type="scientific">Nocardioides marmoriginsengisoli</name>
    <dbReference type="NCBI Taxonomy" id="661483"/>
    <lineage>
        <taxon>Bacteria</taxon>
        <taxon>Bacillati</taxon>
        <taxon>Actinomycetota</taxon>
        <taxon>Actinomycetes</taxon>
        <taxon>Propionibacteriales</taxon>
        <taxon>Nocardioidaceae</taxon>
        <taxon>Nocardioides</taxon>
    </lineage>
</organism>
<feature type="transmembrane region" description="Helical" evidence="1">
    <location>
        <begin position="103"/>
        <end position="126"/>
    </location>
</feature>
<dbReference type="Proteomes" id="UP000267128">
    <property type="component" value="Unassembled WGS sequence"/>
</dbReference>
<feature type="transmembrane region" description="Helical" evidence="1">
    <location>
        <begin position="66"/>
        <end position="83"/>
    </location>
</feature>
<proteinExistence type="predicted"/>
<evidence type="ECO:0000313" key="3">
    <source>
        <dbReference type="Proteomes" id="UP000267128"/>
    </source>
</evidence>
<name>A0A3N0CLL1_9ACTN</name>
<dbReference type="EMBL" id="RJSE01000005">
    <property type="protein sequence ID" value="RNL64355.1"/>
    <property type="molecule type" value="Genomic_DNA"/>
</dbReference>
<dbReference type="AlphaFoldDB" id="A0A3N0CLL1"/>
<evidence type="ECO:0000313" key="2">
    <source>
        <dbReference type="EMBL" id="RNL64355.1"/>
    </source>
</evidence>
<keyword evidence="1" id="KW-0472">Membrane</keyword>
<gene>
    <name evidence="2" type="ORF">EFK50_07455</name>
</gene>
<sequence>MFSATDKGGRITGLAPGQRPGTTSAVLWISAGLCFAAWGAAAFLGSSALCSGTSMPASRCSVGVDGGWLIALVGVTAFAAQWVTTDLADRARVRLGQSRAASLLWSTVLLIGGAAGGFVAVARQLGPDPAEVLRRTFDFQIGTESVFITGVVAIAALLWGLVTAARLPAGLRYARARQADIERLRRDGSRYVGRLRLGEIIYWLGSNPELHVTVDYDSPGGAREARARMRTSPDRVPADGSAVLVFTDHAGTVHLELDPSAETVFAPEDRYTATDG</sequence>
<comment type="caution">
    <text evidence="2">The sequence shown here is derived from an EMBL/GenBank/DDBJ whole genome shotgun (WGS) entry which is preliminary data.</text>
</comment>